<sequence>MTSSTATLDEEARLAVLDSYGILDTPPERSFDDVVRLVSQLLSAPIAAVNLIARGRQWFKSEIGLGTREMPLDDSICRFALLEEQQLIVPDTREDPRFRCNPLVTKDAGLRFYAGALLKTRDGVALGTLCVLDDKPRPQGLSEQEQFVLATLAHQIMSQIELRKAMAEQDALIAALREADQRKDEFLAMLAHELRNPLAPIVSAATMLSNFNLDPAMVQRASEIVARQAGHMTSLIDDLLDVSRVTRGKVELELRELDFKDVIADAIEQVRPLIEKHRHRLTLDLPPARAVVVGDRKRLVQVMTNLLSNAAKYTLEGGRIEVRLTTDGDVLGLEIRDDGIGMSPELIASAFDLFAQGARGLDRSQGGLGIGLALVRSLLKLHGGAVSASSDGPGLGSTFHVSLPLSTRAQIERRARDRNAPQGKLPALRIGVVDDNEDAAVTLSLLLETLGHTVLVAHSAREALTALPAFGPDVCLLDIGLPEMNGYELAAALRKKPGASQAILIAVTGYAQEKDRALALAAGFHDLFAKPVDLDVLGAALVQIESRRAA</sequence>
<dbReference type="Pfam" id="PF02518">
    <property type="entry name" value="HATPase_c"/>
    <property type="match status" value="1"/>
</dbReference>
<dbReference type="Gene3D" id="3.30.450.40">
    <property type="match status" value="1"/>
</dbReference>
<accession>A0A5C7FV04</accession>
<dbReference type="CDD" id="cd00082">
    <property type="entry name" value="HisKA"/>
    <property type="match status" value="1"/>
</dbReference>
<evidence type="ECO:0000256" key="9">
    <source>
        <dbReference type="PROSITE-ProRule" id="PRU00169"/>
    </source>
</evidence>
<keyword evidence="13" id="KW-1185">Reference proteome</keyword>
<dbReference type="InterPro" id="IPR003594">
    <property type="entry name" value="HATPase_dom"/>
</dbReference>
<dbReference type="InterPro" id="IPR004358">
    <property type="entry name" value="Sig_transdc_His_kin-like_C"/>
</dbReference>
<comment type="caution">
    <text evidence="12">The sequence shown here is derived from an EMBL/GenBank/DDBJ whole genome shotgun (WGS) entry which is preliminary data.</text>
</comment>
<dbReference type="GO" id="GO:0005886">
    <property type="term" value="C:plasma membrane"/>
    <property type="evidence" value="ECO:0007669"/>
    <property type="project" value="UniProtKB-SubCell"/>
</dbReference>
<dbReference type="SUPFAM" id="SSF55781">
    <property type="entry name" value="GAF domain-like"/>
    <property type="match status" value="1"/>
</dbReference>
<name>A0A5C7FV04_9BURK</name>
<feature type="modified residue" description="4-aspartylphosphate" evidence="9">
    <location>
        <position position="478"/>
    </location>
</feature>
<evidence type="ECO:0000256" key="8">
    <source>
        <dbReference type="ARBA" id="ARBA00023136"/>
    </source>
</evidence>
<gene>
    <name evidence="12" type="ORF">FVD38_16640</name>
</gene>
<evidence type="ECO:0000313" key="13">
    <source>
        <dbReference type="Proteomes" id="UP000321413"/>
    </source>
</evidence>
<organism evidence="12 13">
    <name type="scientific">Massilia arenae</name>
    <dbReference type="NCBI Taxonomy" id="2603288"/>
    <lineage>
        <taxon>Bacteria</taxon>
        <taxon>Pseudomonadati</taxon>
        <taxon>Pseudomonadota</taxon>
        <taxon>Betaproteobacteria</taxon>
        <taxon>Burkholderiales</taxon>
        <taxon>Oxalobacteraceae</taxon>
        <taxon>Telluria group</taxon>
        <taxon>Massilia</taxon>
    </lineage>
</organism>
<keyword evidence="6" id="KW-0418">Kinase</keyword>
<dbReference type="InterPro" id="IPR036097">
    <property type="entry name" value="HisK_dim/P_sf"/>
</dbReference>
<evidence type="ECO:0000259" key="10">
    <source>
        <dbReference type="PROSITE" id="PS50109"/>
    </source>
</evidence>
<comment type="subcellular location">
    <subcellularLocation>
        <location evidence="2">Cell inner membrane</location>
        <topology evidence="2">Multi-pass membrane protein</topology>
    </subcellularLocation>
</comment>
<dbReference type="InterPro" id="IPR003018">
    <property type="entry name" value="GAF"/>
</dbReference>
<dbReference type="CDD" id="cd17580">
    <property type="entry name" value="REC_2_DhkD-like"/>
    <property type="match status" value="1"/>
</dbReference>
<keyword evidence="7" id="KW-0902">Two-component regulatory system</keyword>
<dbReference type="SMART" id="SM00387">
    <property type="entry name" value="HATPase_c"/>
    <property type="match status" value="1"/>
</dbReference>
<dbReference type="Proteomes" id="UP000321413">
    <property type="component" value="Unassembled WGS sequence"/>
</dbReference>
<feature type="domain" description="Histidine kinase" evidence="10">
    <location>
        <begin position="189"/>
        <end position="407"/>
    </location>
</feature>
<dbReference type="Gene3D" id="3.40.50.2300">
    <property type="match status" value="1"/>
</dbReference>
<feature type="domain" description="Response regulatory" evidence="11">
    <location>
        <begin position="429"/>
        <end position="545"/>
    </location>
</feature>
<dbReference type="InterPro" id="IPR036890">
    <property type="entry name" value="HATPase_C_sf"/>
</dbReference>
<comment type="catalytic activity">
    <reaction evidence="1">
        <text>ATP + protein L-histidine = ADP + protein N-phospho-L-histidine.</text>
        <dbReference type="EC" id="2.7.13.3"/>
    </reaction>
</comment>
<dbReference type="InterPro" id="IPR003661">
    <property type="entry name" value="HisK_dim/P_dom"/>
</dbReference>
<evidence type="ECO:0000259" key="11">
    <source>
        <dbReference type="PROSITE" id="PS50110"/>
    </source>
</evidence>
<dbReference type="Pfam" id="PF01590">
    <property type="entry name" value="GAF"/>
    <property type="match status" value="1"/>
</dbReference>
<dbReference type="CDD" id="cd00075">
    <property type="entry name" value="HATPase"/>
    <property type="match status" value="1"/>
</dbReference>
<dbReference type="FunFam" id="3.30.565.10:FF:000006">
    <property type="entry name" value="Sensor histidine kinase WalK"/>
    <property type="match status" value="1"/>
</dbReference>
<evidence type="ECO:0000256" key="1">
    <source>
        <dbReference type="ARBA" id="ARBA00000085"/>
    </source>
</evidence>
<dbReference type="InterPro" id="IPR011006">
    <property type="entry name" value="CheY-like_superfamily"/>
</dbReference>
<dbReference type="Pfam" id="PF00072">
    <property type="entry name" value="Response_reg"/>
    <property type="match status" value="1"/>
</dbReference>
<dbReference type="InterPro" id="IPR005467">
    <property type="entry name" value="His_kinase_dom"/>
</dbReference>
<evidence type="ECO:0000256" key="5">
    <source>
        <dbReference type="ARBA" id="ARBA00022679"/>
    </source>
</evidence>
<evidence type="ECO:0000256" key="7">
    <source>
        <dbReference type="ARBA" id="ARBA00023012"/>
    </source>
</evidence>
<dbReference type="InterPro" id="IPR001789">
    <property type="entry name" value="Sig_transdc_resp-reg_receiver"/>
</dbReference>
<dbReference type="Gene3D" id="1.10.287.130">
    <property type="match status" value="1"/>
</dbReference>
<dbReference type="RefSeq" id="WP_147935845.1">
    <property type="nucleotide sequence ID" value="NZ_VPFD01000017.1"/>
</dbReference>
<dbReference type="SUPFAM" id="SSF52172">
    <property type="entry name" value="CheY-like"/>
    <property type="match status" value="1"/>
</dbReference>
<dbReference type="SMART" id="SM00065">
    <property type="entry name" value="GAF"/>
    <property type="match status" value="1"/>
</dbReference>
<evidence type="ECO:0000256" key="2">
    <source>
        <dbReference type="ARBA" id="ARBA00004429"/>
    </source>
</evidence>
<dbReference type="Pfam" id="PF00512">
    <property type="entry name" value="HisKA"/>
    <property type="match status" value="1"/>
</dbReference>
<dbReference type="PANTHER" id="PTHR43547">
    <property type="entry name" value="TWO-COMPONENT HISTIDINE KINASE"/>
    <property type="match status" value="1"/>
</dbReference>
<reference evidence="12 13" key="1">
    <citation type="submission" date="2019-08" db="EMBL/GenBank/DDBJ databases">
        <title>Massilia golmudensis sp. nov., isolated from sand in the Qinghai-Tibetan Plateau.</title>
        <authorList>
            <person name="Zhang B."/>
        </authorList>
    </citation>
    <scope>NUCLEOTIDE SEQUENCE [LARGE SCALE GENOMIC DNA]</scope>
    <source>
        <strain evidence="12 13">GEM5</strain>
    </source>
</reference>
<dbReference type="SUPFAM" id="SSF47384">
    <property type="entry name" value="Homodimeric domain of signal transducing histidine kinase"/>
    <property type="match status" value="1"/>
</dbReference>
<dbReference type="SUPFAM" id="SSF55874">
    <property type="entry name" value="ATPase domain of HSP90 chaperone/DNA topoisomerase II/histidine kinase"/>
    <property type="match status" value="1"/>
</dbReference>
<dbReference type="SMART" id="SM00388">
    <property type="entry name" value="HisKA"/>
    <property type="match status" value="1"/>
</dbReference>
<dbReference type="PANTHER" id="PTHR43547:SF2">
    <property type="entry name" value="HYBRID SIGNAL TRANSDUCTION HISTIDINE KINASE C"/>
    <property type="match status" value="1"/>
</dbReference>
<dbReference type="FunFam" id="1.10.287.130:FF:000001">
    <property type="entry name" value="Two-component sensor histidine kinase"/>
    <property type="match status" value="1"/>
</dbReference>
<evidence type="ECO:0000256" key="6">
    <source>
        <dbReference type="ARBA" id="ARBA00022777"/>
    </source>
</evidence>
<keyword evidence="4 9" id="KW-0597">Phosphoprotein</keyword>
<dbReference type="PRINTS" id="PR00344">
    <property type="entry name" value="BCTRLSENSOR"/>
</dbReference>
<dbReference type="EMBL" id="VPFD01000017">
    <property type="protein sequence ID" value="TXF98556.1"/>
    <property type="molecule type" value="Genomic_DNA"/>
</dbReference>
<dbReference type="SMART" id="SM00448">
    <property type="entry name" value="REC"/>
    <property type="match status" value="1"/>
</dbReference>
<evidence type="ECO:0000256" key="4">
    <source>
        <dbReference type="ARBA" id="ARBA00022553"/>
    </source>
</evidence>
<dbReference type="EC" id="2.7.13.3" evidence="3"/>
<dbReference type="AlphaFoldDB" id="A0A5C7FV04"/>
<evidence type="ECO:0000313" key="12">
    <source>
        <dbReference type="EMBL" id="TXF98556.1"/>
    </source>
</evidence>
<dbReference type="GO" id="GO:0000155">
    <property type="term" value="F:phosphorelay sensor kinase activity"/>
    <property type="evidence" value="ECO:0007669"/>
    <property type="project" value="InterPro"/>
</dbReference>
<dbReference type="PROSITE" id="PS50110">
    <property type="entry name" value="RESPONSE_REGULATORY"/>
    <property type="match status" value="1"/>
</dbReference>
<dbReference type="Gene3D" id="3.30.565.10">
    <property type="entry name" value="Histidine kinase-like ATPase, C-terminal domain"/>
    <property type="match status" value="1"/>
</dbReference>
<dbReference type="PROSITE" id="PS50109">
    <property type="entry name" value="HIS_KIN"/>
    <property type="match status" value="1"/>
</dbReference>
<proteinExistence type="predicted"/>
<evidence type="ECO:0000256" key="3">
    <source>
        <dbReference type="ARBA" id="ARBA00012438"/>
    </source>
</evidence>
<keyword evidence="5" id="KW-0808">Transferase</keyword>
<protein>
    <recommendedName>
        <fullName evidence="3">histidine kinase</fullName>
        <ecNumber evidence="3">2.7.13.3</ecNumber>
    </recommendedName>
</protein>
<dbReference type="InterPro" id="IPR029016">
    <property type="entry name" value="GAF-like_dom_sf"/>
</dbReference>
<keyword evidence="8" id="KW-0472">Membrane</keyword>